<dbReference type="InterPro" id="IPR034505">
    <property type="entry name" value="Coproporphyrinogen-III_oxidase"/>
</dbReference>
<sequence length="412" mass="48030">MLKRFSSYFAQSMMQSKLKEALKIERLDAPVTYATDASKPYLLYMHVPFCHDFCPFCSFHKFKYDALNVKSYFRSLREELFIVKRLGFSFDRLYIGGGTPFVDPKELFQTIRVAKELFDIKEVSCESSPASIDRERVYEAKGLIDRLSIGVQTFDDTLLKRMGRYERYGSSKELQRKIESLQGILPTISLDLIFNFPAQSEAMLREDLRIAKALGSEQITTYPLMRSSLMKESIKNTFGEDEGIKEWMLYQAIRDEMSEYNLNNAWAFAKEKSALSDEYVVHYPEYVGVGSGAFSAFNDRLYVNAYSLSEYLQRIKEQRHAIIAQTPVFSPKQQVQYAFLLELFSRSLDMERFNARFDICVEKMFSIELWWLESNHAIRKEKGVIYTTLFGDYLCATMMKTFYSGMDLVRAY</sequence>
<dbReference type="GO" id="GO:0006779">
    <property type="term" value="P:porphyrin-containing compound biosynthetic process"/>
    <property type="evidence" value="ECO:0007669"/>
    <property type="project" value="TreeGrafter"/>
</dbReference>
<dbReference type="InterPro" id="IPR007197">
    <property type="entry name" value="rSAM"/>
</dbReference>
<dbReference type="InterPro" id="IPR058240">
    <property type="entry name" value="rSAM_sf"/>
</dbReference>
<dbReference type="InterPro" id="IPR023404">
    <property type="entry name" value="rSAM_horseshoe"/>
</dbReference>
<dbReference type="PANTHER" id="PTHR13932:SF5">
    <property type="entry name" value="RADICAL S-ADENOSYL METHIONINE DOMAIN-CONTAINING PROTEIN 1, MITOCHONDRIAL"/>
    <property type="match status" value="1"/>
</dbReference>
<dbReference type="NCBIfam" id="NF006385">
    <property type="entry name" value="PRK08629.1"/>
    <property type="match status" value="1"/>
</dbReference>
<feature type="domain" description="Radical SAM core" evidence="1">
    <location>
        <begin position="35"/>
        <end position="254"/>
    </location>
</feature>
<dbReference type="AlphaFoldDB" id="A0A2D3W8J0"/>
<name>A0A2D3W8J0_9BACT</name>
<evidence type="ECO:0000313" key="3">
    <source>
        <dbReference type="Proteomes" id="UP000231638"/>
    </source>
</evidence>
<feature type="non-terminal residue" evidence="2">
    <location>
        <position position="412"/>
    </location>
</feature>
<dbReference type="GO" id="GO:0005737">
    <property type="term" value="C:cytoplasm"/>
    <property type="evidence" value="ECO:0007669"/>
    <property type="project" value="TreeGrafter"/>
</dbReference>
<dbReference type="SUPFAM" id="SSF102114">
    <property type="entry name" value="Radical SAM enzymes"/>
    <property type="match status" value="1"/>
</dbReference>
<comment type="caution">
    <text evidence="2">The sequence shown here is derived from an EMBL/GenBank/DDBJ whole genome shotgun (WGS) entry which is preliminary data.</text>
</comment>
<dbReference type="SFLD" id="SFLDS00029">
    <property type="entry name" value="Radical_SAM"/>
    <property type="match status" value="1"/>
</dbReference>
<dbReference type="SFLD" id="SFLDG01065">
    <property type="entry name" value="anaerobic_coproporphyrinogen-I"/>
    <property type="match status" value="1"/>
</dbReference>
<reference evidence="2 3" key="1">
    <citation type="journal article" date="2017" name="Front. Microbiol.">
        <title>Comparative Genomic Analysis of the Class Epsilonproteobacteria and Proposed Reclassification to Epsilonbacteraeota (phyl. nov.).</title>
        <authorList>
            <person name="Waite D.W."/>
            <person name="Vanwonterghem I."/>
            <person name="Rinke C."/>
            <person name="Parks D.H."/>
            <person name="Zhang Y."/>
            <person name="Takai K."/>
            <person name="Sievert S.M."/>
            <person name="Simon J."/>
            <person name="Campbell B.J."/>
            <person name="Hanson T.E."/>
            <person name="Woyke T."/>
            <person name="Klotz M.G."/>
            <person name="Hugenholtz P."/>
        </authorList>
    </citation>
    <scope>NUCLEOTIDE SEQUENCE [LARGE SCALE GENOMIC DNA]</scope>
    <source>
        <strain evidence="2">UBA11420</strain>
    </source>
</reference>
<dbReference type="Pfam" id="PF04055">
    <property type="entry name" value="Radical_SAM"/>
    <property type="match status" value="1"/>
</dbReference>
<protein>
    <submittedName>
        <fullName evidence="2">Coproporphyrinogen III oxidase</fullName>
    </submittedName>
</protein>
<dbReference type="GO" id="GO:0051539">
    <property type="term" value="F:4 iron, 4 sulfur cluster binding"/>
    <property type="evidence" value="ECO:0007669"/>
    <property type="project" value="TreeGrafter"/>
</dbReference>
<dbReference type="EMBL" id="DLUG01000090">
    <property type="protein sequence ID" value="DAB36718.1"/>
    <property type="molecule type" value="Genomic_DNA"/>
</dbReference>
<accession>A0A2D3W8J0</accession>
<dbReference type="Gene3D" id="3.80.30.20">
    <property type="entry name" value="tm_1862 like domain"/>
    <property type="match status" value="1"/>
</dbReference>
<dbReference type="PROSITE" id="PS51918">
    <property type="entry name" value="RADICAL_SAM"/>
    <property type="match status" value="1"/>
</dbReference>
<dbReference type="Proteomes" id="UP000231638">
    <property type="component" value="Unassembled WGS sequence"/>
</dbReference>
<dbReference type="GO" id="GO:0003824">
    <property type="term" value="F:catalytic activity"/>
    <property type="evidence" value="ECO:0007669"/>
    <property type="project" value="InterPro"/>
</dbReference>
<dbReference type="PANTHER" id="PTHR13932">
    <property type="entry name" value="COPROPORPHYRINIGEN III OXIDASE"/>
    <property type="match status" value="1"/>
</dbReference>
<evidence type="ECO:0000313" key="2">
    <source>
        <dbReference type="EMBL" id="DAB36718.1"/>
    </source>
</evidence>
<dbReference type="SMART" id="SM00729">
    <property type="entry name" value="Elp3"/>
    <property type="match status" value="1"/>
</dbReference>
<organism evidence="2 3">
    <name type="scientific">Sulfurospirillum cavolei</name>
    <dbReference type="NCBI Taxonomy" id="366522"/>
    <lineage>
        <taxon>Bacteria</taxon>
        <taxon>Pseudomonadati</taxon>
        <taxon>Campylobacterota</taxon>
        <taxon>Epsilonproteobacteria</taxon>
        <taxon>Campylobacterales</taxon>
        <taxon>Sulfurospirillaceae</taxon>
        <taxon>Sulfurospirillum</taxon>
    </lineage>
</organism>
<evidence type="ECO:0000259" key="1">
    <source>
        <dbReference type="PROSITE" id="PS51918"/>
    </source>
</evidence>
<dbReference type="STRING" id="366522.GCA_001548055_01625"/>
<dbReference type="InterPro" id="IPR006638">
    <property type="entry name" value="Elp3/MiaA/NifB-like_rSAM"/>
</dbReference>
<proteinExistence type="predicted"/>
<gene>
    <name evidence="2" type="ORF">CFH80_03410</name>
</gene>
<dbReference type="CDD" id="cd01335">
    <property type="entry name" value="Radical_SAM"/>
    <property type="match status" value="1"/>
</dbReference>